<evidence type="ECO:0000313" key="2">
    <source>
        <dbReference type="EMBL" id="MCM0621587.1"/>
    </source>
</evidence>
<feature type="domain" description="Polymerase nucleotidyl transferase" evidence="1">
    <location>
        <begin position="22"/>
        <end position="52"/>
    </location>
</feature>
<evidence type="ECO:0000313" key="3">
    <source>
        <dbReference type="Proteomes" id="UP001139485"/>
    </source>
</evidence>
<name>A0A9X2DA32_9ACTN</name>
<keyword evidence="3" id="KW-1185">Reference proteome</keyword>
<accession>A0A9X2DA32</accession>
<dbReference type="Proteomes" id="UP001139485">
    <property type="component" value="Unassembled WGS sequence"/>
</dbReference>
<evidence type="ECO:0000259" key="1">
    <source>
        <dbReference type="Pfam" id="PF01909"/>
    </source>
</evidence>
<comment type="caution">
    <text evidence="2">The sequence shown here is derived from an EMBL/GenBank/DDBJ whole genome shotgun (WGS) entry which is preliminary data.</text>
</comment>
<reference evidence="2" key="1">
    <citation type="submission" date="2022-05" db="EMBL/GenBank/DDBJ databases">
        <authorList>
            <person name="Tuo L."/>
        </authorList>
    </citation>
    <scope>NUCLEOTIDE SEQUENCE</scope>
    <source>
        <strain evidence="2">BSK12Z-4</strain>
    </source>
</reference>
<dbReference type="InterPro" id="IPR043519">
    <property type="entry name" value="NT_sf"/>
</dbReference>
<dbReference type="AlphaFoldDB" id="A0A9X2DA32"/>
<sequence>MPDPRVASVLEAFADAARALGATAVWVGGSWATGDHVAGVSDLDLVVLVPSVDVGAVDDLHRHLDAGPARGLDLGCAWVEAGTLGDPDRRHVTWSHGRPCERRLSSLTRLELAAHGLVLAGRSPADVLPAPTPGDVRRAVRADLDGYWRWALRRPWYWLAPDFADLSLLTMARARRGLTEDLLVTKAAALAHVDAGPRLRRQLAARRAGERCRSPRSRTAWAAWRDAVRTVG</sequence>
<dbReference type="SUPFAM" id="SSF81301">
    <property type="entry name" value="Nucleotidyltransferase"/>
    <property type="match status" value="1"/>
</dbReference>
<dbReference type="RefSeq" id="WP_250827977.1">
    <property type="nucleotide sequence ID" value="NZ_JAMOIL010000020.1"/>
</dbReference>
<dbReference type="EMBL" id="JAMOIL010000020">
    <property type="protein sequence ID" value="MCM0621587.1"/>
    <property type="molecule type" value="Genomic_DNA"/>
</dbReference>
<proteinExistence type="predicted"/>
<dbReference type="Pfam" id="PF01909">
    <property type="entry name" value="NTP_transf_2"/>
    <property type="match status" value="1"/>
</dbReference>
<dbReference type="GO" id="GO:0016779">
    <property type="term" value="F:nucleotidyltransferase activity"/>
    <property type="evidence" value="ECO:0007669"/>
    <property type="project" value="InterPro"/>
</dbReference>
<protein>
    <submittedName>
        <fullName evidence="2">Nucleotidyltransferase domain-containing protein</fullName>
    </submittedName>
</protein>
<dbReference type="InterPro" id="IPR002934">
    <property type="entry name" value="Polymerase_NTP_transf_dom"/>
</dbReference>
<organism evidence="2 3">
    <name type="scientific">Nocardioides bruguierae</name>
    <dbReference type="NCBI Taxonomy" id="2945102"/>
    <lineage>
        <taxon>Bacteria</taxon>
        <taxon>Bacillati</taxon>
        <taxon>Actinomycetota</taxon>
        <taxon>Actinomycetes</taxon>
        <taxon>Propionibacteriales</taxon>
        <taxon>Nocardioidaceae</taxon>
        <taxon>Nocardioides</taxon>
    </lineage>
</organism>
<gene>
    <name evidence="2" type="ORF">M8330_14940</name>
</gene>